<sequence>MKAEQDRLRLCFELLLDKPRSMAIGRFSYAIADPTFYIEILHEDGADAFPPACRVQVQAPA</sequence>
<dbReference type="InterPro" id="IPR010412">
    <property type="entry name" value="DUF1007"/>
</dbReference>
<accession>A0ABZ0SBT7</accession>
<name>A0ABZ0SBT7_9GAMM</name>
<gene>
    <name evidence="1" type="ORF">Thiowin_02051</name>
</gene>
<evidence type="ECO:0000313" key="1">
    <source>
        <dbReference type="EMBL" id="WPL17065.1"/>
    </source>
</evidence>
<evidence type="ECO:0000313" key="2">
    <source>
        <dbReference type="Proteomes" id="UP001432180"/>
    </source>
</evidence>
<protein>
    <submittedName>
        <fullName evidence="1">Uncharacterized protein</fullName>
    </submittedName>
</protein>
<dbReference type="Pfam" id="PF06226">
    <property type="entry name" value="DUF1007"/>
    <property type="match status" value="1"/>
</dbReference>
<organism evidence="1 2">
    <name type="scientific">Thiorhodovibrio winogradskyi</name>
    <dbReference type="NCBI Taxonomy" id="77007"/>
    <lineage>
        <taxon>Bacteria</taxon>
        <taxon>Pseudomonadati</taxon>
        <taxon>Pseudomonadota</taxon>
        <taxon>Gammaproteobacteria</taxon>
        <taxon>Chromatiales</taxon>
        <taxon>Chromatiaceae</taxon>
        <taxon>Thiorhodovibrio</taxon>
    </lineage>
</organism>
<proteinExistence type="predicted"/>
<dbReference type="EMBL" id="CP121472">
    <property type="protein sequence ID" value="WPL17065.1"/>
    <property type="molecule type" value="Genomic_DNA"/>
</dbReference>
<reference evidence="1 2" key="1">
    <citation type="journal article" date="2023" name="Microorganisms">
        <title>Thiorhodovibrio frisius and Trv. litoralis spp. nov., Two Novel Members from a Clade of Fastidious Purple Sulfur Bacteria That Exhibit Unique Red-Shifted Light-Harvesting Capabilities.</title>
        <authorList>
            <person name="Methner A."/>
            <person name="Kuzyk S.B."/>
            <person name="Petersen J."/>
            <person name="Bauer S."/>
            <person name="Brinkmann H."/>
            <person name="Sichau K."/>
            <person name="Wanner G."/>
            <person name="Wolf J."/>
            <person name="Neumann-Schaal M."/>
            <person name="Henke P."/>
            <person name="Tank M."/>
            <person name="Sproer C."/>
            <person name="Bunk B."/>
            <person name="Overmann J."/>
        </authorList>
    </citation>
    <scope>NUCLEOTIDE SEQUENCE [LARGE SCALE GENOMIC DNA]</scope>
    <source>
        <strain evidence="1 2">DSM 6702</strain>
    </source>
</reference>
<keyword evidence="2" id="KW-1185">Reference proteome</keyword>
<dbReference type="Proteomes" id="UP001432180">
    <property type="component" value="Chromosome"/>
</dbReference>